<dbReference type="Proteomes" id="UP000319576">
    <property type="component" value="Chromosome"/>
</dbReference>
<dbReference type="InterPro" id="IPR046945">
    <property type="entry name" value="RHMD-like"/>
</dbReference>
<evidence type="ECO:0000259" key="4">
    <source>
        <dbReference type="SMART" id="SM00922"/>
    </source>
</evidence>
<evidence type="ECO:0000256" key="3">
    <source>
        <dbReference type="ARBA" id="ARBA00022842"/>
    </source>
</evidence>
<dbReference type="InterPro" id="IPR036849">
    <property type="entry name" value="Enolase-like_C_sf"/>
</dbReference>
<keyword evidence="5" id="KW-0413">Isomerase</keyword>
<dbReference type="KEGG" id="uli:ETAA1_07940"/>
<organism evidence="5 6">
    <name type="scientific">Urbifossiella limnaea</name>
    <dbReference type="NCBI Taxonomy" id="2528023"/>
    <lineage>
        <taxon>Bacteria</taxon>
        <taxon>Pseudomonadati</taxon>
        <taxon>Planctomycetota</taxon>
        <taxon>Planctomycetia</taxon>
        <taxon>Gemmatales</taxon>
        <taxon>Gemmataceae</taxon>
        <taxon>Urbifossiella</taxon>
    </lineage>
</organism>
<dbReference type="SMART" id="SM00922">
    <property type="entry name" value="MR_MLE"/>
    <property type="match status" value="1"/>
</dbReference>
<gene>
    <name evidence="5" type="primary">mdlA</name>
    <name evidence="5" type="ORF">ETAA1_07940</name>
</gene>
<dbReference type="RefSeq" id="WP_145234497.1">
    <property type="nucleotide sequence ID" value="NZ_CP036273.1"/>
</dbReference>
<dbReference type="InterPro" id="IPR029017">
    <property type="entry name" value="Enolase-like_N"/>
</dbReference>
<dbReference type="GO" id="GO:0016836">
    <property type="term" value="F:hydro-lyase activity"/>
    <property type="evidence" value="ECO:0007669"/>
    <property type="project" value="TreeGrafter"/>
</dbReference>
<dbReference type="InterPro" id="IPR013342">
    <property type="entry name" value="Mandelate_racemase_C"/>
</dbReference>
<evidence type="ECO:0000313" key="5">
    <source>
        <dbReference type="EMBL" id="QDU18898.1"/>
    </source>
</evidence>
<dbReference type="GO" id="GO:0009063">
    <property type="term" value="P:amino acid catabolic process"/>
    <property type="evidence" value="ECO:0007669"/>
    <property type="project" value="InterPro"/>
</dbReference>
<dbReference type="EMBL" id="CP036273">
    <property type="protein sequence ID" value="QDU18898.1"/>
    <property type="molecule type" value="Genomic_DNA"/>
</dbReference>
<proteinExistence type="predicted"/>
<feature type="domain" description="Mandelate racemase/muconate lactonizing enzyme C-terminal" evidence="4">
    <location>
        <begin position="150"/>
        <end position="247"/>
    </location>
</feature>
<dbReference type="PANTHER" id="PTHR13794:SF58">
    <property type="entry name" value="MITOCHONDRIAL ENOLASE SUPERFAMILY MEMBER 1"/>
    <property type="match status" value="1"/>
</dbReference>
<dbReference type="PANTHER" id="PTHR13794">
    <property type="entry name" value="ENOLASE SUPERFAMILY, MANDELATE RACEMASE"/>
    <property type="match status" value="1"/>
</dbReference>
<name>A0A517XN16_9BACT</name>
<dbReference type="GO" id="GO:0000287">
    <property type="term" value="F:magnesium ion binding"/>
    <property type="evidence" value="ECO:0007669"/>
    <property type="project" value="TreeGrafter"/>
</dbReference>
<dbReference type="InterPro" id="IPR013341">
    <property type="entry name" value="Mandelate_racemase_N_dom"/>
</dbReference>
<dbReference type="OrthoDB" id="9785902at2"/>
<protein>
    <submittedName>
        <fullName evidence="5">Mandelate racemase</fullName>
        <ecNumber evidence="5">5.1.2.2</ecNumber>
    </submittedName>
</protein>
<dbReference type="PROSITE" id="PS00908">
    <property type="entry name" value="MR_MLE_1"/>
    <property type="match status" value="1"/>
</dbReference>
<evidence type="ECO:0000313" key="6">
    <source>
        <dbReference type="Proteomes" id="UP000319576"/>
    </source>
</evidence>
<dbReference type="Pfam" id="PF13378">
    <property type="entry name" value="MR_MLE_C"/>
    <property type="match status" value="1"/>
</dbReference>
<dbReference type="SUPFAM" id="SSF54826">
    <property type="entry name" value="Enolase N-terminal domain-like"/>
    <property type="match status" value="1"/>
</dbReference>
<keyword evidence="6" id="KW-1185">Reference proteome</keyword>
<dbReference type="GO" id="GO:0016052">
    <property type="term" value="P:carbohydrate catabolic process"/>
    <property type="evidence" value="ECO:0007669"/>
    <property type="project" value="TreeGrafter"/>
</dbReference>
<keyword evidence="3" id="KW-0460">Magnesium</keyword>
<dbReference type="EC" id="5.1.2.2" evidence="5"/>
<dbReference type="Gene3D" id="3.30.390.10">
    <property type="entry name" value="Enolase-like, N-terminal domain"/>
    <property type="match status" value="1"/>
</dbReference>
<comment type="cofactor">
    <cofactor evidence="1">
        <name>Mg(2+)</name>
        <dbReference type="ChEBI" id="CHEBI:18420"/>
    </cofactor>
</comment>
<reference evidence="5 6" key="1">
    <citation type="submission" date="2019-02" db="EMBL/GenBank/DDBJ databases">
        <title>Deep-cultivation of Planctomycetes and their phenomic and genomic characterization uncovers novel biology.</title>
        <authorList>
            <person name="Wiegand S."/>
            <person name="Jogler M."/>
            <person name="Boedeker C."/>
            <person name="Pinto D."/>
            <person name="Vollmers J."/>
            <person name="Rivas-Marin E."/>
            <person name="Kohn T."/>
            <person name="Peeters S.H."/>
            <person name="Heuer A."/>
            <person name="Rast P."/>
            <person name="Oberbeckmann S."/>
            <person name="Bunk B."/>
            <person name="Jeske O."/>
            <person name="Meyerdierks A."/>
            <person name="Storesund J.E."/>
            <person name="Kallscheuer N."/>
            <person name="Luecker S."/>
            <person name="Lage O.M."/>
            <person name="Pohl T."/>
            <person name="Merkel B.J."/>
            <person name="Hornburger P."/>
            <person name="Mueller R.-W."/>
            <person name="Bruemmer F."/>
            <person name="Labrenz M."/>
            <person name="Spormann A.M."/>
            <person name="Op den Camp H."/>
            <person name="Overmann J."/>
            <person name="Amann R."/>
            <person name="Jetten M.S.M."/>
            <person name="Mascher T."/>
            <person name="Medema M.H."/>
            <person name="Devos D.P."/>
            <person name="Kaster A.-K."/>
            <person name="Ovreas L."/>
            <person name="Rohde M."/>
            <person name="Galperin M.Y."/>
            <person name="Jogler C."/>
        </authorList>
    </citation>
    <scope>NUCLEOTIDE SEQUENCE [LARGE SCALE GENOMIC DNA]</scope>
    <source>
        <strain evidence="5 6">ETA_A1</strain>
    </source>
</reference>
<dbReference type="Pfam" id="PF02746">
    <property type="entry name" value="MR_MLE_N"/>
    <property type="match status" value="1"/>
</dbReference>
<dbReference type="Gene3D" id="3.20.20.120">
    <property type="entry name" value="Enolase-like C-terminal domain"/>
    <property type="match status" value="1"/>
</dbReference>
<dbReference type="GO" id="GO:0018838">
    <property type="term" value="F:mandelate racemase activity"/>
    <property type="evidence" value="ECO:0007669"/>
    <property type="project" value="UniProtKB-EC"/>
</dbReference>
<dbReference type="SUPFAM" id="SSF51604">
    <property type="entry name" value="Enolase C-terminal domain-like"/>
    <property type="match status" value="1"/>
</dbReference>
<evidence type="ECO:0000256" key="2">
    <source>
        <dbReference type="ARBA" id="ARBA00022723"/>
    </source>
</evidence>
<dbReference type="InterPro" id="IPR018110">
    <property type="entry name" value="Mandel_Rmase/mucon_lact_enz_CS"/>
</dbReference>
<dbReference type="CDD" id="cd03316">
    <property type="entry name" value="MR_like"/>
    <property type="match status" value="1"/>
</dbReference>
<dbReference type="AlphaFoldDB" id="A0A517XN16"/>
<dbReference type="InterPro" id="IPR029065">
    <property type="entry name" value="Enolase_C-like"/>
</dbReference>
<accession>A0A517XN16</accession>
<evidence type="ECO:0000256" key="1">
    <source>
        <dbReference type="ARBA" id="ARBA00001946"/>
    </source>
</evidence>
<sequence length="363" mass="37645">MHLVSLSADHLRVPLARPGRVSLTDPAPAGPTAVDVILVRAETDAGLTGLGYAVVVGPGAATVRALIDADVSPLVVGADPRQPEKRFAAAEAYFRGVGFAGLAARAYSAVDVALWDIKAKAAGVPLWELLGAARPAAPFFVSDVAAGRSAADVVKAAKPLLKQGATAVRIEVGGGDVRADADRVREINDGLGDDWAVCVAADGRFDLGTAEALTHFFEDVGVEWFEDPLPATDTIGYAKLAGMAEIPIAVGSSFATRDRFFQTIRDGVIRVVRPDVGRLGGITPVLKVAAVAEAFGVSVSPVRLPEVGVQLACGLPAVTRVDRVDWLADVFPGTVRASEGKLIPPAGPGLGLELAPDAERFRV</sequence>
<keyword evidence="2" id="KW-0479">Metal-binding</keyword>